<reference evidence="1" key="2">
    <citation type="submission" date="2025-09" db="UniProtKB">
        <authorList>
            <consortium name="EnsemblPlants"/>
        </authorList>
    </citation>
    <scope>IDENTIFICATION</scope>
</reference>
<proteinExistence type="predicted"/>
<dbReference type="EnsemblPlants" id="AVESA.00010b.r2.4CG1284480.1">
    <property type="protein sequence ID" value="AVESA.00010b.r2.4CG1284480.1.CDS"/>
    <property type="gene ID" value="AVESA.00010b.r2.4CG1284480"/>
</dbReference>
<reference evidence="1" key="1">
    <citation type="submission" date="2021-05" db="EMBL/GenBank/DDBJ databases">
        <authorList>
            <person name="Scholz U."/>
            <person name="Mascher M."/>
            <person name="Fiebig A."/>
        </authorList>
    </citation>
    <scope>NUCLEOTIDE SEQUENCE [LARGE SCALE GENOMIC DNA]</scope>
</reference>
<accession>A0ACD5WY55</accession>
<protein>
    <submittedName>
        <fullName evidence="1">Uncharacterized protein</fullName>
    </submittedName>
</protein>
<name>A0ACD5WY55_AVESA</name>
<evidence type="ECO:0000313" key="1">
    <source>
        <dbReference type="EnsemblPlants" id="AVESA.00010b.r2.4CG1284480.1.CDS"/>
    </source>
</evidence>
<sequence>MASPPPIHSKRFRKLFSLAAIFLVTMSCCTQFALAARKVSTGAAHDKAMRERYEKWIAEHGRTYKDSAEKARRFQVFKSNAHLIDSYNAAAGPGGKSRPGLTTNNFADLTEAEFNNIYIRRRPRPRPPPIVVGTGFMYGNMGLSDVPASIDWREKGAVTTIKNQGSCGCCWAFSAAVAVEGIHQIRTQKLVSLSVQQLVDCSTGENNRGCNLGDMDEAFRYIVHSGGITTDKAYGYEAQQGTCRSSGKKAAAKIRNFQYVLPGNETALLLAVAHQPVSIALDGSNTAFRFFAGAGIFGADGQQCTTDLNHAVTAVGYGTDENGTKYWLIKNSWGSDWGDNGYVKIARDVASNGGLCGLAMQASYPVA</sequence>
<dbReference type="Proteomes" id="UP001732700">
    <property type="component" value="Chromosome 4C"/>
</dbReference>
<evidence type="ECO:0000313" key="2">
    <source>
        <dbReference type="Proteomes" id="UP001732700"/>
    </source>
</evidence>
<keyword evidence="2" id="KW-1185">Reference proteome</keyword>
<organism evidence="1 2">
    <name type="scientific">Avena sativa</name>
    <name type="common">Oat</name>
    <dbReference type="NCBI Taxonomy" id="4498"/>
    <lineage>
        <taxon>Eukaryota</taxon>
        <taxon>Viridiplantae</taxon>
        <taxon>Streptophyta</taxon>
        <taxon>Embryophyta</taxon>
        <taxon>Tracheophyta</taxon>
        <taxon>Spermatophyta</taxon>
        <taxon>Magnoliopsida</taxon>
        <taxon>Liliopsida</taxon>
        <taxon>Poales</taxon>
        <taxon>Poaceae</taxon>
        <taxon>BOP clade</taxon>
        <taxon>Pooideae</taxon>
        <taxon>Poodae</taxon>
        <taxon>Poeae</taxon>
        <taxon>Poeae Chloroplast Group 1 (Aveneae type)</taxon>
        <taxon>Aveninae</taxon>
        <taxon>Avena</taxon>
    </lineage>
</organism>